<reference evidence="3 4" key="1">
    <citation type="journal article" date="2013" name="Proc. Natl. Acad. Sci. U.S.A.">
        <title>Genome of an arbuscular mycorrhizal fungus provides insight into the oldest plant symbiosis.</title>
        <authorList>
            <person name="Tisserant E."/>
            <person name="Malbreil M."/>
            <person name="Kuo A."/>
            <person name="Kohler A."/>
            <person name="Symeonidi A."/>
            <person name="Balestrini R."/>
            <person name="Charron P."/>
            <person name="Duensing N."/>
            <person name="Frei Dit Frey N."/>
            <person name="Gianinazzi-Pearson V."/>
            <person name="Gilbert L.B."/>
            <person name="Handa Y."/>
            <person name="Herr J.R."/>
            <person name="Hijri M."/>
            <person name="Koul R."/>
            <person name="Kawaguchi M."/>
            <person name="Krajinski F."/>
            <person name="Lammers P.J."/>
            <person name="Masclaux F.G."/>
            <person name="Murat C."/>
            <person name="Morin E."/>
            <person name="Ndikumana S."/>
            <person name="Pagni M."/>
            <person name="Petitpierre D."/>
            <person name="Requena N."/>
            <person name="Rosikiewicz P."/>
            <person name="Riley R."/>
            <person name="Saito K."/>
            <person name="San Clemente H."/>
            <person name="Shapiro H."/>
            <person name="van Tuinen D."/>
            <person name="Becard G."/>
            <person name="Bonfante P."/>
            <person name="Paszkowski U."/>
            <person name="Shachar-Hill Y.Y."/>
            <person name="Tuskan G.A."/>
            <person name="Young P.W."/>
            <person name="Sanders I.R."/>
            <person name="Henrissat B."/>
            <person name="Rensing S.A."/>
            <person name="Grigoriev I.V."/>
            <person name="Corradi N."/>
            <person name="Roux C."/>
            <person name="Martin F."/>
        </authorList>
    </citation>
    <scope>NUCLEOTIDE SEQUENCE [LARGE SCALE GENOMIC DNA]</scope>
    <source>
        <strain evidence="4">DAOM 181602 / DAOM 197198 / MUCL 43194</strain>
        <strain evidence="3">DAOM 197198</strain>
    </source>
</reference>
<dbReference type="EMBL" id="KI296877">
    <property type="protein sequence ID" value="ESA00895.1"/>
    <property type="molecule type" value="Genomic_DNA"/>
</dbReference>
<accession>U9SYB0</accession>
<feature type="transmembrane region" description="Helical" evidence="1">
    <location>
        <begin position="32"/>
        <end position="49"/>
    </location>
</feature>
<reference evidence="3 4" key="3">
    <citation type="journal article" date="2018" name="New Phytol.">
        <title>High intraspecific genome diversity in the model arbuscular mycorrhizal symbiont Rhizophagus irregularis.</title>
        <authorList>
            <person name="Chen E.C.H."/>
            <person name="Morin E."/>
            <person name="Beaudet D."/>
            <person name="Noel J."/>
            <person name="Yildirir G."/>
            <person name="Ndikumana S."/>
            <person name="Charron P."/>
            <person name="St-Onge C."/>
            <person name="Giorgi J."/>
            <person name="Kruger M."/>
            <person name="Marton T."/>
            <person name="Ropars J."/>
            <person name="Grigoriev I.V."/>
            <person name="Hainaut M."/>
            <person name="Henrissat B."/>
            <person name="Roux C."/>
            <person name="Martin F."/>
            <person name="Corradi N."/>
        </authorList>
    </citation>
    <scope>NUCLEOTIDE SEQUENCE [LARGE SCALE GENOMIC DNA]</scope>
    <source>
        <strain evidence="4">DAOM 181602 / DAOM 197198 / MUCL 43194</strain>
        <strain evidence="3">DAOM 197198</strain>
    </source>
</reference>
<protein>
    <submittedName>
        <fullName evidence="2">Uncharacterized protein</fullName>
    </submittedName>
</protein>
<reference evidence="2" key="2">
    <citation type="submission" date="2013-07" db="EMBL/GenBank/DDBJ databases">
        <title>The genome of an arbuscular mycorrhizal fungus provides insights into the evolution of the oldest plant symbiosis.</title>
        <authorList>
            <consortium name="DOE Joint Genome Institute"/>
            <person name="Tisserant E."/>
            <person name="Malbreil M."/>
            <person name="Kuo A."/>
            <person name="Kohler A."/>
            <person name="Symeonidi A."/>
            <person name="Balestrini R."/>
            <person name="Charron P."/>
            <person name="Duensing N."/>
            <person name="Frei-dit-Frey N."/>
            <person name="Gianinazzi-Pearson V."/>
            <person name="Gilbert B."/>
            <person name="Handa Y."/>
            <person name="Hijri M."/>
            <person name="Kaul R."/>
            <person name="Kawaguchi M."/>
            <person name="Krajinski F."/>
            <person name="Lammers P."/>
            <person name="Lapierre D."/>
            <person name="Masclaux F.G."/>
            <person name="Murat C."/>
            <person name="Morin E."/>
            <person name="Ndikumana S."/>
            <person name="Pagni M."/>
            <person name="Petitpierre D."/>
            <person name="Requena N."/>
            <person name="Rosikiewicz P."/>
            <person name="Riley R."/>
            <person name="Saito K."/>
            <person name="San Clemente H."/>
            <person name="Shapiro H."/>
            <person name="van Tuinen D."/>
            <person name="Becard G."/>
            <person name="Bonfante P."/>
            <person name="Paszkowski U."/>
            <person name="Shachar-Hill Y."/>
            <person name="Young J.P."/>
            <person name="Sanders I.R."/>
            <person name="Henrissat B."/>
            <person name="Rensing S.A."/>
            <person name="Grigoriev I.V."/>
            <person name="Corradi N."/>
            <person name="Roux C."/>
            <person name="Martin F."/>
        </authorList>
    </citation>
    <scope>NUCLEOTIDE SEQUENCE</scope>
    <source>
        <strain evidence="2">DAOM 197198</strain>
    </source>
</reference>
<dbReference type="EMBL" id="AUPC02000039">
    <property type="protein sequence ID" value="POG77609.1"/>
    <property type="molecule type" value="Genomic_DNA"/>
</dbReference>
<dbReference type="Proteomes" id="UP000018888">
    <property type="component" value="Unassembled WGS sequence"/>
</dbReference>
<keyword evidence="1" id="KW-0812">Transmembrane</keyword>
<keyword evidence="1" id="KW-1133">Transmembrane helix</keyword>
<evidence type="ECO:0000313" key="4">
    <source>
        <dbReference type="Proteomes" id="UP000018888"/>
    </source>
</evidence>
<evidence type="ECO:0000313" key="3">
    <source>
        <dbReference type="EMBL" id="POG77609.1"/>
    </source>
</evidence>
<evidence type="ECO:0000313" key="2">
    <source>
        <dbReference type="EMBL" id="ESA00895.1"/>
    </source>
</evidence>
<dbReference type="HOGENOM" id="CLU_3051578_0_0_1"/>
<sequence>MVMVNFNFILISFWIIGFLGIIFLLKLNKHIIISLFIFIFICLFILILLKCNLF</sequence>
<feature type="transmembrane region" description="Helical" evidence="1">
    <location>
        <begin position="6"/>
        <end position="25"/>
    </location>
</feature>
<dbReference type="AlphaFoldDB" id="U9SYB0"/>
<gene>
    <name evidence="3" type="ORF">GLOIN_2v1546045</name>
    <name evidence="2" type="ORF">GLOINDRAFT_265099</name>
</gene>
<keyword evidence="1" id="KW-0472">Membrane</keyword>
<proteinExistence type="predicted"/>
<organism evidence="2">
    <name type="scientific">Rhizophagus irregularis (strain DAOM 181602 / DAOM 197198 / MUCL 43194)</name>
    <name type="common">Arbuscular mycorrhizal fungus</name>
    <name type="synonym">Glomus intraradices</name>
    <dbReference type="NCBI Taxonomy" id="747089"/>
    <lineage>
        <taxon>Eukaryota</taxon>
        <taxon>Fungi</taxon>
        <taxon>Fungi incertae sedis</taxon>
        <taxon>Mucoromycota</taxon>
        <taxon>Glomeromycotina</taxon>
        <taxon>Glomeromycetes</taxon>
        <taxon>Glomerales</taxon>
        <taxon>Glomeraceae</taxon>
        <taxon>Rhizophagus</taxon>
    </lineage>
</organism>
<evidence type="ECO:0000256" key="1">
    <source>
        <dbReference type="SAM" id="Phobius"/>
    </source>
</evidence>
<name>U9SYB0_RHIID</name>
<keyword evidence="4" id="KW-1185">Reference proteome</keyword>